<accession>A0A1C3H254</accession>
<dbReference type="EMBL" id="FKLO01000016">
    <property type="protein sequence ID" value="SAM57566.1"/>
    <property type="molecule type" value="Genomic_DNA"/>
</dbReference>
<reference evidence="2" key="1">
    <citation type="submission" date="2016-04" db="EMBL/GenBank/DDBJ databases">
        <authorList>
            <person name="Tagini F."/>
        </authorList>
    </citation>
    <scope>NUCLEOTIDE SEQUENCE [LARGE SCALE GENOMIC DNA]</scope>
    <source>
        <strain evidence="2">CHUV0807</strain>
    </source>
</reference>
<evidence type="ECO:0000313" key="2">
    <source>
        <dbReference type="Proteomes" id="UP000190837"/>
    </source>
</evidence>
<dbReference type="AlphaFoldDB" id="A0A1C3H254"/>
<protein>
    <submittedName>
        <fullName evidence="1">Uncharacterized protein</fullName>
    </submittedName>
</protein>
<dbReference type="Proteomes" id="UP000190837">
    <property type="component" value="Unassembled WGS sequence"/>
</dbReference>
<proteinExistence type="predicted"/>
<evidence type="ECO:0000313" key="1">
    <source>
        <dbReference type="EMBL" id="SAM57566.1"/>
    </source>
</evidence>
<name>A0A1C3H254_9GAMM</name>
<sequence length="37" mass="4033">MPKPRHHRVQTAANPLPACGAYGTIAPCISYHSTRKT</sequence>
<organism evidence="1 2">
    <name type="scientific">Cardiobacterium hominis</name>
    <dbReference type="NCBI Taxonomy" id="2718"/>
    <lineage>
        <taxon>Bacteria</taxon>
        <taxon>Pseudomonadati</taxon>
        <taxon>Pseudomonadota</taxon>
        <taxon>Gammaproteobacteria</taxon>
        <taxon>Cardiobacteriales</taxon>
        <taxon>Cardiobacteriaceae</taxon>
        <taxon>Cardiobacterium</taxon>
    </lineage>
</organism>
<gene>
    <name evidence="1" type="ORF">CHUV0807_0315</name>
</gene>